<evidence type="ECO:0000256" key="4">
    <source>
        <dbReference type="PROSITE-ProRule" id="PRU00284"/>
    </source>
</evidence>
<keyword evidence="5" id="KW-1133">Transmembrane helix</keyword>
<dbReference type="CDD" id="cd19411">
    <property type="entry name" value="MCP2201-like_sensor"/>
    <property type="match status" value="1"/>
</dbReference>
<dbReference type="InterPro" id="IPR047347">
    <property type="entry name" value="YvaQ-like_sensor"/>
</dbReference>
<dbReference type="Pfam" id="PF12729">
    <property type="entry name" value="4HB_MCP_1"/>
    <property type="match status" value="1"/>
</dbReference>
<feature type="domain" description="Methyl-accepting transducer" evidence="6">
    <location>
        <begin position="264"/>
        <end position="500"/>
    </location>
</feature>
<evidence type="ECO:0000259" key="6">
    <source>
        <dbReference type="PROSITE" id="PS50111"/>
    </source>
</evidence>
<gene>
    <name evidence="7" type="ORF">FHW18_000040</name>
</gene>
<organism evidence="7 8">
    <name type="scientific">Pigmentiphaga litoralis</name>
    <dbReference type="NCBI Taxonomy" id="516702"/>
    <lineage>
        <taxon>Bacteria</taxon>
        <taxon>Pseudomonadati</taxon>
        <taxon>Pseudomonadota</taxon>
        <taxon>Betaproteobacteria</taxon>
        <taxon>Burkholderiales</taxon>
        <taxon>Alcaligenaceae</taxon>
        <taxon>Pigmentiphaga</taxon>
    </lineage>
</organism>
<accession>A0A7Y9IPW1</accession>
<name>A0A7Y9IPW1_9BURK</name>
<comment type="subcellular location">
    <subcellularLocation>
        <location evidence="1">Membrane</location>
    </subcellularLocation>
</comment>
<dbReference type="CDD" id="cd11386">
    <property type="entry name" value="MCP_signal"/>
    <property type="match status" value="1"/>
</dbReference>
<dbReference type="PROSITE" id="PS50111">
    <property type="entry name" value="CHEMOTAXIS_TRANSDUC_2"/>
    <property type="match status" value="1"/>
</dbReference>
<dbReference type="AlphaFoldDB" id="A0A7Y9IPW1"/>
<comment type="similarity">
    <text evidence="3">Belongs to the methyl-accepting chemotaxis (MCP) protein family.</text>
</comment>
<protein>
    <submittedName>
        <fullName evidence="7">Methyl-accepting chemotaxis protein</fullName>
    </submittedName>
</protein>
<keyword evidence="2 4" id="KW-0807">Transducer</keyword>
<evidence type="ECO:0000256" key="3">
    <source>
        <dbReference type="ARBA" id="ARBA00029447"/>
    </source>
</evidence>
<evidence type="ECO:0000256" key="2">
    <source>
        <dbReference type="ARBA" id="ARBA00023224"/>
    </source>
</evidence>
<dbReference type="RefSeq" id="WP_179582200.1">
    <property type="nucleotide sequence ID" value="NZ_JACBYR010000001.1"/>
</dbReference>
<dbReference type="SMART" id="SM00283">
    <property type="entry name" value="MA"/>
    <property type="match status" value="1"/>
</dbReference>
<evidence type="ECO:0000256" key="5">
    <source>
        <dbReference type="SAM" id="Phobius"/>
    </source>
</evidence>
<dbReference type="GO" id="GO:0004888">
    <property type="term" value="F:transmembrane signaling receptor activity"/>
    <property type="evidence" value="ECO:0007669"/>
    <property type="project" value="InterPro"/>
</dbReference>
<reference evidence="7 8" key="1">
    <citation type="submission" date="2020-07" db="EMBL/GenBank/DDBJ databases">
        <title>Genomic Encyclopedia of Type Strains, Phase IV (KMG-V): Genome sequencing to study the core and pangenomes of soil and plant-associated prokaryotes.</title>
        <authorList>
            <person name="Whitman W."/>
        </authorList>
    </citation>
    <scope>NUCLEOTIDE SEQUENCE [LARGE SCALE GENOMIC DNA]</scope>
    <source>
        <strain evidence="7 8">SAS40</strain>
    </source>
</reference>
<dbReference type="Gene3D" id="1.10.287.950">
    <property type="entry name" value="Methyl-accepting chemotaxis protein"/>
    <property type="match status" value="1"/>
</dbReference>
<dbReference type="SUPFAM" id="SSF58104">
    <property type="entry name" value="Methyl-accepting chemotaxis protein (MCP) signaling domain"/>
    <property type="match status" value="1"/>
</dbReference>
<keyword evidence="8" id="KW-1185">Reference proteome</keyword>
<dbReference type="GO" id="GO:0016020">
    <property type="term" value="C:membrane"/>
    <property type="evidence" value="ECO:0007669"/>
    <property type="project" value="UniProtKB-SubCell"/>
</dbReference>
<sequence length="537" mass="56825">MKLKHQLCAAFGGMALMVLATGLLTYWSVASIEARTVDMDAAASNTQLALKLPDQMDLIRERGIKTLFIDDANDIRALDALREAGIRQNDATLQALQRSVTTDRGKALLEAASAARKSYRERETTLLRGARSADRDTLMASIDRQLGDSVKAYRTAFDALSEFQATRFQNSRDAAHATVNQAQTLAVASLLASIVIAVMLTAWILRSTQRTIGGDPQDAARSVALIASGDLAQHIPSAHPDSLLANMERMRVELNAVIGRLKLNAKQLVSFANELATASNDVAAGAGRGSESASSMAAAIEEMTTSITELSHNAAAAATSTQQTGTVAASGSAKVMRLSDSMTVLTASVTDAASKVTELGEQSEEIRSIVDLIKSIADQTNLLALNAAIEAARAGDEGRGFAVVADEVRMLAERTAQSTQDISAKIRNIQGNVESVIGMMSATVAQVAQGEQLATDGAKAITDIETATRSVITMVHNISDAIRENSMASEDIAKTVEHIAMQSEENSQSSSVVARTATQLSGLAGELNDMSGQFKTR</sequence>
<feature type="transmembrane region" description="Helical" evidence="5">
    <location>
        <begin position="7"/>
        <end position="29"/>
    </location>
</feature>
<dbReference type="InterPro" id="IPR004089">
    <property type="entry name" value="MCPsignal_dom"/>
</dbReference>
<evidence type="ECO:0000313" key="8">
    <source>
        <dbReference type="Proteomes" id="UP000542125"/>
    </source>
</evidence>
<proteinExistence type="inferred from homology"/>
<dbReference type="GO" id="GO:0007165">
    <property type="term" value="P:signal transduction"/>
    <property type="evidence" value="ECO:0007669"/>
    <property type="project" value="UniProtKB-KW"/>
</dbReference>
<dbReference type="FunFam" id="1.10.287.950:FF:000001">
    <property type="entry name" value="Methyl-accepting chemotaxis sensory transducer"/>
    <property type="match status" value="1"/>
</dbReference>
<dbReference type="PANTHER" id="PTHR32089">
    <property type="entry name" value="METHYL-ACCEPTING CHEMOTAXIS PROTEIN MCPB"/>
    <property type="match status" value="1"/>
</dbReference>
<comment type="caution">
    <text evidence="7">The sequence shown here is derived from an EMBL/GenBank/DDBJ whole genome shotgun (WGS) entry which is preliminary data.</text>
</comment>
<feature type="transmembrane region" description="Helical" evidence="5">
    <location>
        <begin position="185"/>
        <end position="205"/>
    </location>
</feature>
<dbReference type="InterPro" id="IPR024478">
    <property type="entry name" value="HlyB_4HB_MCP"/>
</dbReference>
<dbReference type="EMBL" id="JACBYR010000001">
    <property type="protein sequence ID" value="NYE80769.1"/>
    <property type="molecule type" value="Genomic_DNA"/>
</dbReference>
<keyword evidence="5" id="KW-0812">Transmembrane</keyword>
<dbReference type="PRINTS" id="PR00260">
    <property type="entry name" value="CHEMTRNSDUCR"/>
</dbReference>
<evidence type="ECO:0000313" key="7">
    <source>
        <dbReference type="EMBL" id="NYE80769.1"/>
    </source>
</evidence>
<dbReference type="Pfam" id="PF00015">
    <property type="entry name" value="MCPsignal"/>
    <property type="match status" value="1"/>
</dbReference>
<dbReference type="GO" id="GO:0006935">
    <property type="term" value="P:chemotaxis"/>
    <property type="evidence" value="ECO:0007669"/>
    <property type="project" value="InterPro"/>
</dbReference>
<dbReference type="InterPro" id="IPR004090">
    <property type="entry name" value="Chemotax_Me-accpt_rcpt"/>
</dbReference>
<evidence type="ECO:0000256" key="1">
    <source>
        <dbReference type="ARBA" id="ARBA00004370"/>
    </source>
</evidence>
<dbReference type="Proteomes" id="UP000542125">
    <property type="component" value="Unassembled WGS sequence"/>
</dbReference>
<dbReference type="PANTHER" id="PTHR32089:SF112">
    <property type="entry name" value="LYSOZYME-LIKE PROTEIN-RELATED"/>
    <property type="match status" value="1"/>
</dbReference>
<keyword evidence="5" id="KW-0472">Membrane</keyword>